<dbReference type="Gene3D" id="2.170.130.10">
    <property type="entry name" value="TonB-dependent receptor, plug domain"/>
    <property type="match status" value="1"/>
</dbReference>
<keyword evidence="10" id="KW-0798">TonB box</keyword>
<feature type="region of interest" description="Disordered" evidence="11">
    <location>
        <begin position="1"/>
        <end position="23"/>
    </location>
</feature>
<accession>A0A6A1R1D9</accession>
<name>A0A6A1R1D9_9BURK</name>
<feature type="compositionally biased region" description="Low complexity" evidence="11">
    <location>
        <begin position="56"/>
        <end position="74"/>
    </location>
</feature>
<dbReference type="EMBL" id="VZOT01000007">
    <property type="protein sequence ID" value="KAB0586149.1"/>
    <property type="molecule type" value="Genomic_DNA"/>
</dbReference>
<dbReference type="PROSITE" id="PS00430">
    <property type="entry name" value="TONB_DEPENDENT_REC_1"/>
    <property type="match status" value="1"/>
</dbReference>
<evidence type="ECO:0000256" key="9">
    <source>
        <dbReference type="PROSITE-ProRule" id="PRU01360"/>
    </source>
</evidence>
<keyword evidence="12" id="KW-0732">Signal</keyword>
<comment type="subcellular location">
    <subcellularLocation>
        <location evidence="1 9">Cell outer membrane</location>
        <topology evidence="1 9">Multi-pass membrane protein</topology>
    </subcellularLocation>
</comment>
<feature type="short sequence motif" description="TonB box" evidence="10">
    <location>
        <begin position="84"/>
        <end position="90"/>
    </location>
</feature>
<evidence type="ECO:0000256" key="5">
    <source>
        <dbReference type="ARBA" id="ARBA00022692"/>
    </source>
</evidence>
<dbReference type="SUPFAM" id="SSF56935">
    <property type="entry name" value="Porins"/>
    <property type="match status" value="1"/>
</dbReference>
<keyword evidence="6 9" id="KW-0472">Membrane</keyword>
<evidence type="ECO:0000256" key="11">
    <source>
        <dbReference type="SAM" id="MobiDB-lite"/>
    </source>
</evidence>
<feature type="signal peptide" evidence="12">
    <location>
        <begin position="1"/>
        <end position="49"/>
    </location>
</feature>
<dbReference type="AlphaFoldDB" id="A0A6A1R1D9"/>
<evidence type="ECO:0000259" key="13">
    <source>
        <dbReference type="Pfam" id="PF07715"/>
    </source>
</evidence>
<gene>
    <name evidence="14" type="ORF">F7P80_10955</name>
</gene>
<evidence type="ECO:0000256" key="12">
    <source>
        <dbReference type="SAM" id="SignalP"/>
    </source>
</evidence>
<sequence length="962" mass="107722">MALRLEMGRRNQPQKVRSERVSNGDTMRFRPKRLCLAMALALGSQAALAQTALPSSSGLATTTSTSEENSSHENPGSAAITLDTVTVTGTAEEQEKKIGNTTGASKEDVERRGASHMSDLIDQISGTSVNSLYARPEVSVGVQGIAGHGRVSQSLEGINQNFHAFTRDIGQTGSIFIDPQFLKSIEVTRGGSSGTGALGSLGSSVDFKYLDLEDILRPGKDFGGMVRGSTGFSKYSNGQEPSGSFFLGGRNERWEAMVGASHSKNDFYKIGDNISNDELMHGIHGRNLWFYHGADSSIHDINQHGPCRYHANGYVGMSNCGLTTDQAKWLKQAAKNPLKGTQKETDSQMLRLRHYFNDDHDQSLELFVFSSKAKYETDQQPSIWVPVNENSTKDNWWVDGEASWHDYPWSVRTQLRNQVASLKWKGSFSEIFNPEVQIFHERQDRKQNWTGASDGFSANQPLHYFTDVGSTGIKLSNTSRLESEVIGPFRLDAGLEFRQARKKVDSETESEYYERYLLETQGRDVDIMRFDPDSRTDTLGLALSLSTEGPGPWQASAGIGFQRVWLDVLNPVFTEGNISQEGVVYGVSYWRKYYRGLGYSGNELKELAAAATAESGAKIKTDPQYGNLRTVRGRRDHQWDLKSANVGVSYSPPGTGLTFYTQAGYSERAPTSNEMYMHGELNRADFYANPYLEPEKNLSLQLGMNYKKEGWLSTSDRLDVGVNFYRNRIRNYITWGPMVAEGYPWPGIGNDQASVNNLNPFVRQGVELNLAYRQPLFYVRTNLTLPIRHDNKLCSWQVPSGRAYQTGTTSDGGNSYTDIGKGERLCYSSWNWMEAGTIEPIRGSLTAALTPMQGRLELGGTMHYRGRQRAAYWYDRDVQNNYHLGTQAGQTQPIPSQSQFIETYLWPKVIKFDLFVNYQFNDQLRAGIYLANVTNKMEATPTAWGYNFYPGRTLTANLEYRF</sequence>
<dbReference type="Pfam" id="PF07715">
    <property type="entry name" value="Plug"/>
    <property type="match status" value="1"/>
</dbReference>
<dbReference type="GO" id="GO:0015344">
    <property type="term" value="F:siderophore uptake transmembrane transporter activity"/>
    <property type="evidence" value="ECO:0007669"/>
    <property type="project" value="TreeGrafter"/>
</dbReference>
<keyword evidence="4 9" id="KW-1134">Transmembrane beta strand</keyword>
<evidence type="ECO:0000256" key="10">
    <source>
        <dbReference type="PROSITE-ProRule" id="PRU10143"/>
    </source>
</evidence>
<evidence type="ECO:0000256" key="8">
    <source>
        <dbReference type="ARBA" id="ARBA00023237"/>
    </source>
</evidence>
<keyword evidence="5 9" id="KW-0812">Transmembrane</keyword>
<evidence type="ECO:0000256" key="6">
    <source>
        <dbReference type="ARBA" id="ARBA00023136"/>
    </source>
</evidence>
<evidence type="ECO:0000256" key="4">
    <source>
        <dbReference type="ARBA" id="ARBA00022452"/>
    </source>
</evidence>
<evidence type="ECO:0000256" key="1">
    <source>
        <dbReference type="ARBA" id="ARBA00004571"/>
    </source>
</evidence>
<evidence type="ECO:0000256" key="3">
    <source>
        <dbReference type="ARBA" id="ARBA00022448"/>
    </source>
</evidence>
<dbReference type="InterPro" id="IPR037066">
    <property type="entry name" value="Plug_dom_sf"/>
</dbReference>
<dbReference type="GO" id="GO:0009279">
    <property type="term" value="C:cell outer membrane"/>
    <property type="evidence" value="ECO:0007669"/>
    <property type="project" value="UniProtKB-SubCell"/>
</dbReference>
<dbReference type="InterPro" id="IPR010916">
    <property type="entry name" value="TonB_box_CS"/>
</dbReference>
<dbReference type="InterPro" id="IPR039426">
    <property type="entry name" value="TonB-dep_rcpt-like"/>
</dbReference>
<keyword evidence="8 9" id="KW-0998">Cell outer membrane</keyword>
<keyword evidence="3 9" id="KW-0813">Transport</keyword>
<feature type="domain" description="TonB-dependent receptor plug" evidence="13">
    <location>
        <begin position="99"/>
        <end position="199"/>
    </location>
</feature>
<comment type="similarity">
    <text evidence="2 9">Belongs to the TonB-dependent receptor family.</text>
</comment>
<proteinExistence type="inferred from homology"/>
<evidence type="ECO:0000313" key="14">
    <source>
        <dbReference type="EMBL" id="KAB0586149.1"/>
    </source>
</evidence>
<dbReference type="PANTHER" id="PTHR30069:SF50">
    <property type="entry name" value="TONB-DEPENDENT RECEPTOR HI_1217-RELATED"/>
    <property type="match status" value="1"/>
</dbReference>
<comment type="caution">
    <text evidence="14">The sequence shown here is derived from an EMBL/GenBank/DDBJ whole genome shotgun (WGS) entry which is preliminary data.</text>
</comment>
<dbReference type="PROSITE" id="PS52016">
    <property type="entry name" value="TONB_DEPENDENT_REC_3"/>
    <property type="match status" value="1"/>
</dbReference>
<dbReference type="Gene3D" id="2.40.170.20">
    <property type="entry name" value="TonB-dependent receptor, beta-barrel domain"/>
    <property type="match status" value="1"/>
</dbReference>
<evidence type="ECO:0000256" key="2">
    <source>
        <dbReference type="ARBA" id="ARBA00009810"/>
    </source>
</evidence>
<reference evidence="14" key="1">
    <citation type="submission" date="2019-09" db="EMBL/GenBank/DDBJ databases">
        <title>Draft genome sequences of 48 bacterial type strains from the CCUG.</title>
        <authorList>
            <person name="Tunovic T."/>
            <person name="Pineiro-Iglesias B."/>
            <person name="Unosson C."/>
            <person name="Inganas E."/>
            <person name="Ohlen M."/>
            <person name="Cardew S."/>
            <person name="Jensie-Markopoulos S."/>
            <person name="Salva-Serra F."/>
            <person name="Jaen-Luchoro D."/>
            <person name="Karlsson R."/>
            <person name="Svensson-Stadler L."/>
            <person name="Chun J."/>
            <person name="Moore E."/>
        </authorList>
    </citation>
    <scope>NUCLEOTIDE SEQUENCE</scope>
    <source>
        <strain evidence="14">CCUG 15333</strain>
    </source>
</reference>
<keyword evidence="7 14" id="KW-0675">Receptor</keyword>
<organism evidence="14">
    <name type="scientific">Comamonas kerstersii</name>
    <dbReference type="NCBI Taxonomy" id="225992"/>
    <lineage>
        <taxon>Bacteria</taxon>
        <taxon>Pseudomonadati</taxon>
        <taxon>Pseudomonadota</taxon>
        <taxon>Betaproteobacteria</taxon>
        <taxon>Burkholderiales</taxon>
        <taxon>Comamonadaceae</taxon>
        <taxon>Comamonas</taxon>
    </lineage>
</organism>
<evidence type="ECO:0000256" key="7">
    <source>
        <dbReference type="ARBA" id="ARBA00023170"/>
    </source>
</evidence>
<dbReference type="InterPro" id="IPR012910">
    <property type="entry name" value="Plug_dom"/>
</dbReference>
<dbReference type="PANTHER" id="PTHR30069">
    <property type="entry name" value="TONB-DEPENDENT OUTER MEMBRANE RECEPTOR"/>
    <property type="match status" value="1"/>
</dbReference>
<dbReference type="GO" id="GO:0044718">
    <property type="term" value="P:siderophore transmembrane transport"/>
    <property type="evidence" value="ECO:0007669"/>
    <property type="project" value="TreeGrafter"/>
</dbReference>
<protein>
    <submittedName>
        <fullName evidence="14">TonB-dependent receptor plug domain-containing protein</fullName>
    </submittedName>
</protein>
<dbReference type="InterPro" id="IPR036942">
    <property type="entry name" value="Beta-barrel_TonB_sf"/>
</dbReference>
<feature type="region of interest" description="Disordered" evidence="11">
    <location>
        <begin position="56"/>
        <end position="120"/>
    </location>
</feature>
<feature type="chain" id="PRO_5025450139" evidence="12">
    <location>
        <begin position="50"/>
        <end position="962"/>
    </location>
</feature>